<feature type="transmembrane region" description="Helical" evidence="13">
    <location>
        <begin position="293"/>
        <end position="314"/>
    </location>
</feature>
<feature type="transmembrane region" description="Helical" evidence="13">
    <location>
        <begin position="464"/>
        <end position="485"/>
    </location>
</feature>
<gene>
    <name evidence="16" type="ORF">Dbus_chr3Lg1231</name>
</gene>
<dbReference type="PANTHER" id="PTHR47154">
    <property type="entry name" value="G-PROTEIN COUPLED RECEPTOR MTH-RELATED"/>
    <property type="match status" value="1"/>
</dbReference>
<keyword evidence="11" id="KW-0325">Glycoprotein</keyword>
<keyword evidence="17" id="KW-1185">Reference proteome</keyword>
<dbReference type="InterPro" id="IPR036272">
    <property type="entry name" value="Methuselah_N_sf"/>
</dbReference>
<dbReference type="Gene3D" id="1.20.1070.10">
    <property type="entry name" value="Rhodopsin 7-helix transmembrane proteins"/>
    <property type="match status" value="1"/>
</dbReference>
<dbReference type="PANTHER" id="PTHR47154:SF2">
    <property type="entry name" value="G-PROTEIN COUPLED RECEPTOR MTH-RELATED"/>
    <property type="match status" value="1"/>
</dbReference>
<feature type="chain" id="PRO_5005793250" evidence="14">
    <location>
        <begin position="22"/>
        <end position="499"/>
    </location>
</feature>
<protein>
    <submittedName>
        <fullName evidence="16">Mthl8</fullName>
    </submittedName>
</protein>
<dbReference type="InterPro" id="IPR051384">
    <property type="entry name" value="Mth_GPCR"/>
</dbReference>
<evidence type="ECO:0000256" key="11">
    <source>
        <dbReference type="ARBA" id="ARBA00023180"/>
    </source>
</evidence>
<evidence type="ECO:0000256" key="3">
    <source>
        <dbReference type="ARBA" id="ARBA00022475"/>
    </source>
</evidence>
<dbReference type="SUPFAM" id="SSF63877">
    <property type="entry name" value="Methuselah ectodomain"/>
    <property type="match status" value="1"/>
</dbReference>
<evidence type="ECO:0000256" key="14">
    <source>
        <dbReference type="SAM" id="SignalP"/>
    </source>
</evidence>
<keyword evidence="12" id="KW-0807">Transducer</keyword>
<evidence type="ECO:0000256" key="13">
    <source>
        <dbReference type="SAM" id="Phobius"/>
    </source>
</evidence>
<feature type="transmembrane region" description="Helical" evidence="13">
    <location>
        <begin position="388"/>
        <end position="413"/>
    </location>
</feature>
<dbReference type="OrthoDB" id="7962923at2759"/>
<feature type="domain" description="Methuselah N-terminal" evidence="15">
    <location>
        <begin position="33"/>
        <end position="208"/>
    </location>
</feature>
<reference evidence="16 17" key="1">
    <citation type="submission" date="2015-08" db="EMBL/GenBank/DDBJ databases">
        <title>Ancestral chromatin configuration constrains chromatin evolution on differentiating sex chromosomes in Drosophila.</title>
        <authorList>
            <person name="Zhou Q."/>
            <person name="Bachtrog D."/>
        </authorList>
    </citation>
    <scope>NUCLEOTIDE SEQUENCE [LARGE SCALE GENOMIC DNA]</scope>
    <source>
        <tissue evidence="16">Whole larvae</tissue>
    </source>
</reference>
<feature type="transmembrane region" description="Helical" evidence="13">
    <location>
        <begin position="326"/>
        <end position="348"/>
    </location>
</feature>
<keyword evidence="7" id="KW-0297">G-protein coupled receptor</keyword>
<dbReference type="Gene3D" id="2.170.180.11">
    <property type="entry name" value="Methuselah ectodomain, domain 2"/>
    <property type="match status" value="1"/>
</dbReference>
<keyword evidence="8 13" id="KW-0472">Membrane</keyword>
<dbReference type="GO" id="GO:0005886">
    <property type="term" value="C:plasma membrane"/>
    <property type="evidence" value="ECO:0007669"/>
    <property type="project" value="UniProtKB-SubCell"/>
</dbReference>
<comment type="similarity">
    <text evidence="2">Belongs to the G-protein coupled receptor 2 family. Mth subfamily.</text>
</comment>
<keyword evidence="9" id="KW-1015">Disulfide bond</keyword>
<dbReference type="Pfam" id="PF06652">
    <property type="entry name" value="Methuselah_N"/>
    <property type="match status" value="1"/>
</dbReference>
<dbReference type="Proteomes" id="UP000494163">
    <property type="component" value="Chromosome 3L"/>
</dbReference>
<evidence type="ECO:0000256" key="9">
    <source>
        <dbReference type="ARBA" id="ARBA00023157"/>
    </source>
</evidence>
<keyword evidence="6 13" id="KW-1133">Transmembrane helix</keyword>
<evidence type="ECO:0000256" key="8">
    <source>
        <dbReference type="ARBA" id="ARBA00023136"/>
    </source>
</evidence>
<keyword evidence="4 13" id="KW-0812">Transmembrane</keyword>
<evidence type="ECO:0000256" key="10">
    <source>
        <dbReference type="ARBA" id="ARBA00023170"/>
    </source>
</evidence>
<evidence type="ECO:0000313" key="16">
    <source>
        <dbReference type="EMBL" id="ALC44065.1"/>
    </source>
</evidence>
<evidence type="ECO:0000256" key="5">
    <source>
        <dbReference type="ARBA" id="ARBA00022729"/>
    </source>
</evidence>
<feature type="transmembrane region" description="Helical" evidence="13">
    <location>
        <begin position="222"/>
        <end position="245"/>
    </location>
</feature>
<name>A0A0M4EHJ3_DROBS</name>
<sequence>MAQFWLLALGVICSVSQRCTCSFYLHEEGRHPCAFIDTINITGSYAMDSSMNSSYVHNWMVIPKELVTAYDFVIENGIRVPAPTHLRACICKQKPCVRFCCPPEQFYDLHQHACVSALVEPQPPGHNHMTVELSNGTQLQLEQTAQFSVHIEAPCKQMNAVTKDEQYLNWTLYENGSIIHAQLLFTKHYCFTPILASDRSWSWQPLACAPEKLRFSLGVREWTYAICLLISIISMFIVLVVHLLCSGMRNSFYGVAIKAYTICVIFGYALLAHLTLHNPANLSTAACRILPSFTLLFLVLSFYILSFISFKLFLSFQGVVLTKLMFWMILGPIVLIAIGWSFFVGFSYHKSRLVFGADTCWFDRKLTTWRMCNFSASFLLARNWSIMIYFYAPIFIACAINCFFYILTLICISDEPDLEAEKSFESMERNRLNSFWKFFTYTGLTWFVFVSSFALNYYRGEKSHLNYAVCICTAFHGFAALYALIGKNQQIQNCLRRIE</sequence>
<organism evidence="16 17">
    <name type="scientific">Drosophila busckii</name>
    <name type="common">Fruit fly</name>
    <dbReference type="NCBI Taxonomy" id="30019"/>
    <lineage>
        <taxon>Eukaryota</taxon>
        <taxon>Metazoa</taxon>
        <taxon>Ecdysozoa</taxon>
        <taxon>Arthropoda</taxon>
        <taxon>Hexapoda</taxon>
        <taxon>Insecta</taxon>
        <taxon>Pterygota</taxon>
        <taxon>Neoptera</taxon>
        <taxon>Endopterygota</taxon>
        <taxon>Diptera</taxon>
        <taxon>Brachycera</taxon>
        <taxon>Muscomorpha</taxon>
        <taxon>Ephydroidea</taxon>
        <taxon>Drosophilidae</taxon>
        <taxon>Drosophila</taxon>
    </lineage>
</organism>
<evidence type="ECO:0000256" key="1">
    <source>
        <dbReference type="ARBA" id="ARBA00004651"/>
    </source>
</evidence>
<evidence type="ECO:0000256" key="12">
    <source>
        <dbReference type="ARBA" id="ARBA00023224"/>
    </source>
</evidence>
<evidence type="ECO:0000313" key="17">
    <source>
        <dbReference type="Proteomes" id="UP000494163"/>
    </source>
</evidence>
<dbReference type="Gene3D" id="2.30.160.11">
    <property type="match status" value="1"/>
</dbReference>
<keyword evidence="5 14" id="KW-0732">Signal</keyword>
<evidence type="ECO:0000256" key="2">
    <source>
        <dbReference type="ARBA" id="ARBA00008979"/>
    </source>
</evidence>
<dbReference type="AlphaFoldDB" id="A0A0M4EHJ3"/>
<feature type="transmembrane region" description="Helical" evidence="13">
    <location>
        <begin position="434"/>
        <end position="458"/>
    </location>
</feature>
<accession>A0A0M4EHJ3</accession>
<dbReference type="InterPro" id="IPR044860">
    <property type="entry name" value="Methusela_ecto_dom_1"/>
</dbReference>
<evidence type="ECO:0000256" key="4">
    <source>
        <dbReference type="ARBA" id="ARBA00022692"/>
    </source>
</evidence>
<feature type="signal peptide" evidence="14">
    <location>
        <begin position="1"/>
        <end position="21"/>
    </location>
</feature>
<dbReference type="GO" id="GO:0008528">
    <property type="term" value="F:G protein-coupled peptide receptor activity"/>
    <property type="evidence" value="ECO:0007669"/>
    <property type="project" value="TreeGrafter"/>
</dbReference>
<feature type="transmembrane region" description="Helical" evidence="13">
    <location>
        <begin position="252"/>
        <end position="273"/>
    </location>
</feature>
<dbReference type="InterPro" id="IPR023311">
    <property type="entry name" value="Methusela_ecto_dom_2"/>
</dbReference>
<evidence type="ECO:0000259" key="15">
    <source>
        <dbReference type="Pfam" id="PF06652"/>
    </source>
</evidence>
<dbReference type="STRING" id="30019.A0A0M4EHJ3"/>
<evidence type="ECO:0000256" key="6">
    <source>
        <dbReference type="ARBA" id="ARBA00022989"/>
    </source>
</evidence>
<dbReference type="InterPro" id="IPR010596">
    <property type="entry name" value="Methuselah_N_dom"/>
</dbReference>
<dbReference type="OMA" id="HPCAFID"/>
<evidence type="ECO:0000256" key="7">
    <source>
        <dbReference type="ARBA" id="ARBA00023040"/>
    </source>
</evidence>
<keyword evidence="10" id="KW-0675">Receptor</keyword>
<keyword evidence="3" id="KW-1003">Cell membrane</keyword>
<dbReference type="EMBL" id="CP012525">
    <property type="protein sequence ID" value="ALC44065.1"/>
    <property type="molecule type" value="Genomic_DNA"/>
</dbReference>
<feature type="non-terminal residue" evidence="16">
    <location>
        <position position="499"/>
    </location>
</feature>
<proteinExistence type="inferred from homology"/>
<comment type="subcellular location">
    <subcellularLocation>
        <location evidence="1">Cell membrane</location>
        <topology evidence="1">Multi-pass membrane protein</topology>
    </subcellularLocation>
</comment>